<dbReference type="GO" id="GO:0004553">
    <property type="term" value="F:hydrolase activity, hydrolyzing O-glycosyl compounds"/>
    <property type="evidence" value="ECO:0007669"/>
    <property type="project" value="InterPro"/>
</dbReference>
<comment type="caution">
    <text evidence="2">The sequence shown here is derived from an EMBL/GenBank/DDBJ whole genome shotgun (WGS) entry which is preliminary data.</text>
</comment>
<dbReference type="NCBIfam" id="TIGR03568">
    <property type="entry name" value="NeuC_NnaA"/>
    <property type="match status" value="1"/>
</dbReference>
<dbReference type="EC" id="3.2.1.183" evidence="2"/>
<protein>
    <submittedName>
        <fullName evidence="2">UDP-N-acetylglucosamine 2-epimerase (Hydrolyzing)</fullName>
        <ecNumber evidence="2">3.2.1.183</ecNumber>
    </submittedName>
</protein>
<dbReference type="Gene3D" id="3.40.50.2000">
    <property type="entry name" value="Glycogen Phosphorylase B"/>
    <property type="match status" value="2"/>
</dbReference>
<dbReference type="EMBL" id="VDUZ01000009">
    <property type="protein sequence ID" value="TXL77066.1"/>
    <property type="molecule type" value="Genomic_DNA"/>
</dbReference>
<dbReference type="SUPFAM" id="SSF53756">
    <property type="entry name" value="UDP-Glycosyltransferase/glycogen phosphorylase"/>
    <property type="match status" value="1"/>
</dbReference>
<dbReference type="InterPro" id="IPR029767">
    <property type="entry name" value="WecB-like"/>
</dbReference>
<dbReference type="Pfam" id="PF02350">
    <property type="entry name" value="Epimerase_2"/>
    <property type="match status" value="1"/>
</dbReference>
<evidence type="ECO:0000259" key="1">
    <source>
        <dbReference type="Pfam" id="PF02350"/>
    </source>
</evidence>
<dbReference type="OrthoDB" id="9803238at2"/>
<organism evidence="2 3">
    <name type="scientific">Vineibacter terrae</name>
    <dbReference type="NCBI Taxonomy" id="2586908"/>
    <lineage>
        <taxon>Bacteria</taxon>
        <taxon>Pseudomonadati</taxon>
        <taxon>Pseudomonadota</taxon>
        <taxon>Alphaproteobacteria</taxon>
        <taxon>Hyphomicrobiales</taxon>
        <taxon>Vineibacter</taxon>
    </lineage>
</organism>
<dbReference type="PANTHER" id="PTHR43174:SF3">
    <property type="entry name" value="UDP-N-ACETYLGLUCOSAMINE 2-EPIMERASE"/>
    <property type="match status" value="1"/>
</dbReference>
<feature type="domain" description="UDP-N-acetylglucosamine 2-epimerase" evidence="1">
    <location>
        <begin position="27"/>
        <end position="373"/>
    </location>
</feature>
<dbReference type="Proteomes" id="UP000321638">
    <property type="component" value="Unassembled WGS sequence"/>
</dbReference>
<keyword evidence="2" id="KW-0378">Hydrolase</keyword>
<gene>
    <name evidence="2" type="primary">neuC</name>
    <name evidence="2" type="ORF">FHP25_09860</name>
</gene>
<dbReference type="InterPro" id="IPR003331">
    <property type="entry name" value="UDP_GlcNAc_Epimerase_2_dom"/>
</dbReference>
<reference evidence="2 3" key="1">
    <citation type="submission" date="2019-06" db="EMBL/GenBank/DDBJ databases">
        <title>New taxonomy in bacterial strain CC-CFT640, isolated from vineyard.</title>
        <authorList>
            <person name="Lin S.-Y."/>
            <person name="Tsai C.-F."/>
            <person name="Young C.-C."/>
        </authorList>
    </citation>
    <scope>NUCLEOTIDE SEQUENCE [LARGE SCALE GENOMIC DNA]</scope>
    <source>
        <strain evidence="2 3">CC-CFT640</strain>
    </source>
</reference>
<dbReference type="RefSeq" id="WP_147846766.1">
    <property type="nucleotide sequence ID" value="NZ_VDUZ01000009.1"/>
</dbReference>
<keyword evidence="2" id="KW-0326">Glycosidase</keyword>
<dbReference type="GO" id="GO:0006047">
    <property type="term" value="P:UDP-N-acetylglucosamine metabolic process"/>
    <property type="evidence" value="ECO:0007669"/>
    <property type="project" value="InterPro"/>
</dbReference>
<evidence type="ECO:0000313" key="2">
    <source>
        <dbReference type="EMBL" id="TXL77066.1"/>
    </source>
</evidence>
<evidence type="ECO:0000313" key="3">
    <source>
        <dbReference type="Proteomes" id="UP000321638"/>
    </source>
</evidence>
<proteinExistence type="predicted"/>
<name>A0A5C8PQQ0_9HYPH</name>
<keyword evidence="3" id="KW-1185">Reference proteome</keyword>
<sequence length="388" mass="41536">MSPARRKICVAVTARPSYSRIRSALVAIRARDDLDLQLIAAASALSDKYGNVVDVMEAEGFRIDRRIGMGGETGTLVAQARSTGIVLTEMAGAFDALKPDWVVSVADRFETMATAVAAAYMNIPLAHVQGGEVTGNIDEKVRHAVTKLADLHLVANEKAQERVVRMGERASRVVVTGCPSIDVAREAVADPQAADALVARLGGEAGRDLSRGFLIVSQHSVTNEHGDGPFQTAQTAQAVAASGLPALWFWPNLDAGSDGVSQTLRAWRDGGRLPGVHFVQNVPPEDFIRLLQRCHCIVGNSSVAIRECAWLGVPAINIGSRQSGRDRGANVQDVNYDSDEILAAIRRQMKVGRYAHDTLYGDGHAGEKIAAALATATPQIDKRLAYDI</sequence>
<accession>A0A5C8PQQ0</accession>
<dbReference type="InterPro" id="IPR020004">
    <property type="entry name" value="UDP-GlcNAc_Epase"/>
</dbReference>
<dbReference type="AlphaFoldDB" id="A0A5C8PQQ0"/>
<dbReference type="PANTHER" id="PTHR43174">
    <property type="entry name" value="UDP-N-ACETYLGLUCOSAMINE 2-EPIMERASE"/>
    <property type="match status" value="1"/>
</dbReference>